<dbReference type="SUPFAM" id="SSF50998">
    <property type="entry name" value="Quinoprotein alcohol dehydrogenase-like"/>
    <property type="match status" value="2"/>
</dbReference>
<keyword evidence="4" id="KW-1185">Reference proteome</keyword>
<evidence type="ECO:0000313" key="2">
    <source>
        <dbReference type="EMBL" id="GEN05095.1"/>
    </source>
</evidence>
<reference evidence="3 4" key="1">
    <citation type="submission" date="2016-10" db="EMBL/GenBank/DDBJ databases">
        <authorList>
            <person name="Varghese N."/>
            <person name="Submissions S."/>
        </authorList>
    </citation>
    <scope>NUCLEOTIDE SEQUENCE [LARGE SCALE GENOMIC DNA]</scope>
    <source>
        <strain evidence="3 4">DSM 16525</strain>
    </source>
</reference>
<dbReference type="Proteomes" id="UP000183760">
    <property type="component" value="Unassembled WGS sequence"/>
</dbReference>
<dbReference type="EMBL" id="FOIB01000001">
    <property type="protein sequence ID" value="SET18209.1"/>
    <property type="molecule type" value="Genomic_DNA"/>
</dbReference>
<name>A0A511ST36_MYXFU</name>
<evidence type="ECO:0000313" key="5">
    <source>
        <dbReference type="Proteomes" id="UP000321514"/>
    </source>
</evidence>
<accession>A0A511ST36</accession>
<feature type="signal peptide" evidence="1">
    <location>
        <begin position="1"/>
        <end position="27"/>
    </location>
</feature>
<dbReference type="Gene3D" id="2.40.10.480">
    <property type="match status" value="1"/>
</dbReference>
<dbReference type="OrthoDB" id="7156875at2"/>
<sequence length="1414" mass="151162">MSPRPPSLLLRRALLAMCVLLALPASAADLVTFSRGSLIIPENATFQQGCGSLSAYGLVWRILQANQPGGFNANNPVTVYLAINDQKTSPNRCVPTNRHTPPAPVNDARWNDGCDFTITNTKENEQPVVPVNYGTPFPSSGVYPNAAIENFTTTATQARPFFTAVTLNNTVTNPRFTTARYSGGAFIIAAEDAKNAIDFIRSGSGDLSPEKFRTTCARGCATFTNNSGCHHVRMHQATIEFTAPVARRINRVPPKIALLDLSDGVNGDGDPLVKGGMLDDYLRNAGLDFPGAGGCPEGTTSGCTLNGKKPGLIYDALHANADLVSTATFKNGLLNAVDPVTKKPRYKVFWAPHWEIGNIARREYVPNGDNATTQRENALNNVEYFTNQRGNGLFAECASIWSYEATLKPDRTPVLSSRFQAQSGFQINQLSGGRSWDGRNCTDPDYMAQTERNRGQCIIYPNAGDPFSQMGDFRFNNVVGHTENYRATYKDGVRRLAVSWYGHKDEHVYDNATHVGQDARRGHDFFSFNQKDNDPKKATIVYLAGHDFKASVPGTRIVLNTLLNLGSEPLSNERALSAPVAFEDPNGSDGDGSRALVMAATYDAVRGYPPGADTYLPTQGSHWVFPYYPGHLRAHSLVGGNALATGESALDEATLWDADTVMPHPRERNLFTYFGGQVKENPPLGTGLRAPRGVLQVGWKPQNVAGTAINSNYGSGPNPNCVDVLKLGEVVNPDGTSRFDFVTTPTGDGVCDLQQAVQFTEQLAGTDFGQSTAAVNKTKLANDFNAVAQMLQRVRGFCYATSTGNDGSGSPVLEPTDSQCNNEDAENRARLGGFVHSSPAVVKPSGYIPDQVAPRPTVAYAAGLDGQLHAFYVSGGARYAGPAETLSFPNVSPADTAFPKNWSASFRGGSTPPPGTELWSFLPATQLPWLRSNAAAVNSAPVVLDVFADFVGSGKREWHTVLVANAGQKGRDLFALDITNPLRPVLLWHLVGSHFQAGSFPPHAPVELADRDTGGTQWAAKWREETAHFVMAPLDDPGRHPTGLYNYTEMGGTRGLSVGVVRQGLEPTYTVFVGASSSGAQGSPTFGMQVFAIDIATGQKLWQWERGYTQAWVDNTPPHAPTVLTDTGGAARVYTGDMEGKLWELDGATGQNVNVARANPPCATPCKFTGLDAQSVTNDRRPLSTNVALARLPQDIAAGSALKNYEGELVALVGTGGVDWVPADDAGQLHLALLGTSRRLPLGTAGLKLDGTNISASEAKGLATQQGILQEPTPFPLTFGAPQHVYGTITVAGRTAYFSTANGKIGSDLMSVEGNISGKTWALDLGNTATSGTGAVSSLSSMTVANFGGVAVFQQGSGASSQSHVIGLGVSKIARHTVNDPAGANTPEAKEQMRVNGQNGFVFRLLNWSQRFFE</sequence>
<reference evidence="2 5" key="2">
    <citation type="submission" date="2019-07" db="EMBL/GenBank/DDBJ databases">
        <title>Whole genome shotgun sequence of Myxococcus fulvus NBRC 100333.</title>
        <authorList>
            <person name="Hosoyama A."/>
            <person name="Uohara A."/>
            <person name="Ohji S."/>
            <person name="Ichikawa N."/>
        </authorList>
    </citation>
    <scope>NUCLEOTIDE SEQUENCE [LARGE SCALE GENOMIC DNA]</scope>
    <source>
        <strain evidence="2 5">NBRC 100333</strain>
    </source>
</reference>
<dbReference type="InterPro" id="IPR011047">
    <property type="entry name" value="Quinoprotein_ADH-like_sf"/>
</dbReference>
<evidence type="ECO:0000313" key="3">
    <source>
        <dbReference type="EMBL" id="SET18209.1"/>
    </source>
</evidence>
<keyword evidence="1" id="KW-0732">Signal</keyword>
<protein>
    <submittedName>
        <fullName evidence="3">Type IV pilus assembly protein PilY1</fullName>
    </submittedName>
</protein>
<dbReference type="RefSeq" id="WP_074949789.1">
    <property type="nucleotide sequence ID" value="NZ_BJXR01000002.1"/>
</dbReference>
<evidence type="ECO:0000313" key="4">
    <source>
        <dbReference type="Proteomes" id="UP000183760"/>
    </source>
</evidence>
<comment type="caution">
    <text evidence="2">The sequence shown here is derived from an EMBL/GenBank/DDBJ whole genome shotgun (WGS) entry which is preliminary data.</text>
</comment>
<dbReference type="Proteomes" id="UP000321514">
    <property type="component" value="Unassembled WGS sequence"/>
</dbReference>
<dbReference type="EMBL" id="BJXR01000002">
    <property type="protein sequence ID" value="GEN05095.1"/>
    <property type="molecule type" value="Genomic_DNA"/>
</dbReference>
<evidence type="ECO:0000256" key="1">
    <source>
        <dbReference type="SAM" id="SignalP"/>
    </source>
</evidence>
<proteinExistence type="predicted"/>
<organism evidence="2 5">
    <name type="scientific">Myxococcus fulvus</name>
    <dbReference type="NCBI Taxonomy" id="33"/>
    <lineage>
        <taxon>Bacteria</taxon>
        <taxon>Pseudomonadati</taxon>
        <taxon>Myxococcota</taxon>
        <taxon>Myxococcia</taxon>
        <taxon>Myxococcales</taxon>
        <taxon>Cystobacterineae</taxon>
        <taxon>Myxococcaceae</taxon>
        <taxon>Myxococcus</taxon>
    </lineage>
</organism>
<gene>
    <name evidence="2" type="ORF">MFU01_01320</name>
    <name evidence="3" type="ORF">SAMN05443572_1011361</name>
</gene>
<feature type="chain" id="PRO_5022941013" evidence="1">
    <location>
        <begin position="28"/>
        <end position="1414"/>
    </location>
</feature>